<keyword evidence="2" id="KW-0805">Transcription regulation</keyword>
<feature type="domain" description="RNA polymerase sigma factor 70 region 4 type 2" evidence="6">
    <location>
        <begin position="130"/>
        <end position="181"/>
    </location>
</feature>
<evidence type="ECO:0000259" key="6">
    <source>
        <dbReference type="Pfam" id="PF08281"/>
    </source>
</evidence>
<dbReference type="EMBL" id="BPQH01000032">
    <property type="protein sequence ID" value="GJD53592.1"/>
    <property type="molecule type" value="Genomic_DNA"/>
</dbReference>
<dbReference type="InterPro" id="IPR013249">
    <property type="entry name" value="RNA_pol_sigma70_r4_t2"/>
</dbReference>
<evidence type="ECO:0000256" key="3">
    <source>
        <dbReference type="ARBA" id="ARBA00023082"/>
    </source>
</evidence>
<dbReference type="SUPFAM" id="SSF88659">
    <property type="entry name" value="Sigma3 and sigma4 domains of RNA polymerase sigma factors"/>
    <property type="match status" value="1"/>
</dbReference>
<reference evidence="7" key="1">
    <citation type="journal article" date="2021" name="Front. Microbiol.">
        <title>Comprehensive Comparative Genomics and Phenotyping of Methylobacterium Species.</title>
        <authorList>
            <person name="Alessa O."/>
            <person name="Ogura Y."/>
            <person name="Fujitani Y."/>
            <person name="Takami H."/>
            <person name="Hayashi T."/>
            <person name="Sahin N."/>
            <person name="Tani A."/>
        </authorList>
    </citation>
    <scope>NUCLEOTIDE SEQUENCE</scope>
    <source>
        <strain evidence="7">KCTC 52305</strain>
    </source>
</reference>
<dbReference type="InterPro" id="IPR007627">
    <property type="entry name" value="RNA_pol_sigma70_r2"/>
</dbReference>
<dbReference type="PANTHER" id="PTHR43133:SF62">
    <property type="entry name" value="RNA POLYMERASE SIGMA FACTOR SIGZ"/>
    <property type="match status" value="1"/>
</dbReference>
<proteinExistence type="inferred from homology"/>
<dbReference type="CDD" id="cd06171">
    <property type="entry name" value="Sigma70_r4"/>
    <property type="match status" value="1"/>
</dbReference>
<accession>A0ABQ4R792</accession>
<keyword evidence="4" id="KW-0804">Transcription</keyword>
<comment type="caution">
    <text evidence="7">The sequence shown here is derived from an EMBL/GenBank/DDBJ whole genome shotgun (WGS) entry which is preliminary data.</text>
</comment>
<evidence type="ECO:0000256" key="4">
    <source>
        <dbReference type="ARBA" id="ARBA00023163"/>
    </source>
</evidence>
<protein>
    <submittedName>
        <fullName evidence="7">ECF RNA polymerase sigma factor SigK</fullName>
    </submittedName>
</protein>
<comment type="similarity">
    <text evidence="1">Belongs to the sigma-70 factor family. ECF subfamily.</text>
</comment>
<reference evidence="7" key="2">
    <citation type="submission" date="2021-08" db="EMBL/GenBank/DDBJ databases">
        <authorList>
            <person name="Tani A."/>
            <person name="Ola A."/>
            <person name="Ogura Y."/>
            <person name="Katsura K."/>
            <person name="Hayashi T."/>
        </authorList>
    </citation>
    <scope>NUCLEOTIDE SEQUENCE</scope>
    <source>
        <strain evidence="7">KCTC 52305</strain>
    </source>
</reference>
<dbReference type="Pfam" id="PF08281">
    <property type="entry name" value="Sigma70_r4_2"/>
    <property type="match status" value="1"/>
</dbReference>
<evidence type="ECO:0000313" key="7">
    <source>
        <dbReference type="EMBL" id="GJD53592.1"/>
    </source>
</evidence>
<dbReference type="NCBIfam" id="TIGR02937">
    <property type="entry name" value="sigma70-ECF"/>
    <property type="match status" value="1"/>
</dbReference>
<dbReference type="InterPro" id="IPR013324">
    <property type="entry name" value="RNA_pol_sigma_r3/r4-like"/>
</dbReference>
<dbReference type="InterPro" id="IPR036388">
    <property type="entry name" value="WH-like_DNA-bd_sf"/>
</dbReference>
<keyword evidence="8" id="KW-1185">Reference proteome</keyword>
<gene>
    <name evidence="7" type="primary">sigK_2</name>
    <name evidence="7" type="ORF">OPKNFCMD_6369</name>
</gene>
<dbReference type="InterPro" id="IPR014284">
    <property type="entry name" value="RNA_pol_sigma-70_dom"/>
</dbReference>
<dbReference type="InterPro" id="IPR013325">
    <property type="entry name" value="RNA_pol_sigma_r2"/>
</dbReference>
<sequence>MRGVSEVAQAALSVDEALQRSARGDRAALRALYESEAPRMLGVALRILRRRALAEEAVHDTFVQVWRRAGGFDPARGSGRAFLYAMLRNRALNILRGEARTDLTDTLDEAVPSEEEGPEQVVVRLSEAGALRRCLDGLDPRRRNAIVLAYAHGLSHGELAGRLGLPLGTAKSWLRRSLLALRECLS</sequence>
<dbReference type="Gene3D" id="1.10.10.10">
    <property type="entry name" value="Winged helix-like DNA-binding domain superfamily/Winged helix DNA-binding domain"/>
    <property type="match status" value="1"/>
</dbReference>
<evidence type="ECO:0000256" key="2">
    <source>
        <dbReference type="ARBA" id="ARBA00023015"/>
    </source>
</evidence>
<name>A0ABQ4R792_9HYPH</name>
<dbReference type="SUPFAM" id="SSF88946">
    <property type="entry name" value="Sigma2 domain of RNA polymerase sigma factors"/>
    <property type="match status" value="1"/>
</dbReference>
<dbReference type="Pfam" id="PF04542">
    <property type="entry name" value="Sigma70_r2"/>
    <property type="match status" value="1"/>
</dbReference>
<dbReference type="Gene3D" id="1.10.1740.10">
    <property type="match status" value="1"/>
</dbReference>
<feature type="domain" description="RNA polymerase sigma-70 region 2" evidence="5">
    <location>
        <begin position="32"/>
        <end position="101"/>
    </location>
</feature>
<dbReference type="InterPro" id="IPR039425">
    <property type="entry name" value="RNA_pol_sigma-70-like"/>
</dbReference>
<evidence type="ECO:0000259" key="5">
    <source>
        <dbReference type="Pfam" id="PF04542"/>
    </source>
</evidence>
<evidence type="ECO:0000256" key="1">
    <source>
        <dbReference type="ARBA" id="ARBA00010641"/>
    </source>
</evidence>
<organism evidence="7 8">
    <name type="scientific">Methylobacterium crusticola</name>
    <dbReference type="NCBI Taxonomy" id="1697972"/>
    <lineage>
        <taxon>Bacteria</taxon>
        <taxon>Pseudomonadati</taxon>
        <taxon>Pseudomonadota</taxon>
        <taxon>Alphaproteobacteria</taxon>
        <taxon>Hyphomicrobiales</taxon>
        <taxon>Methylobacteriaceae</taxon>
        <taxon>Methylobacterium</taxon>
    </lineage>
</organism>
<evidence type="ECO:0000313" key="8">
    <source>
        <dbReference type="Proteomes" id="UP001055167"/>
    </source>
</evidence>
<dbReference type="Proteomes" id="UP001055167">
    <property type="component" value="Unassembled WGS sequence"/>
</dbReference>
<dbReference type="PANTHER" id="PTHR43133">
    <property type="entry name" value="RNA POLYMERASE ECF-TYPE SIGMA FACTO"/>
    <property type="match status" value="1"/>
</dbReference>
<keyword evidence="3" id="KW-0731">Sigma factor</keyword>